<reference evidence="2 3" key="1">
    <citation type="journal article" date="2015" name="Int. J. Syst. Evol. Microbiol.">
        <title>Novibacillus thermophilus gen. nov., sp. nov., a Gram-staining-negative and moderately thermophilic member of the family Thermoactinomycetaceae.</title>
        <authorList>
            <person name="Yang G."/>
            <person name="Chen J."/>
            <person name="Zhou S."/>
        </authorList>
    </citation>
    <scope>NUCLEOTIDE SEQUENCE [LARGE SCALE GENOMIC DNA]</scope>
    <source>
        <strain evidence="2 3">SG-1</strain>
    </source>
</reference>
<dbReference type="PANTHER" id="PTHR47619">
    <property type="entry name" value="METALLO-HYDROLASE YYCJ-RELATED"/>
    <property type="match status" value="1"/>
</dbReference>
<proteinExistence type="predicted"/>
<gene>
    <name evidence="2" type="ORF">B0W44_17545</name>
</gene>
<dbReference type="GO" id="GO:0016787">
    <property type="term" value="F:hydrolase activity"/>
    <property type="evidence" value="ECO:0007669"/>
    <property type="project" value="UniProtKB-KW"/>
</dbReference>
<dbReference type="EMBL" id="CP019699">
    <property type="protein sequence ID" value="AQS57274.1"/>
    <property type="molecule type" value="Genomic_DNA"/>
</dbReference>
<dbReference type="InterPro" id="IPR052533">
    <property type="entry name" value="WalJ/YycJ-like"/>
</dbReference>
<dbReference type="AlphaFoldDB" id="A0A1U9KB54"/>
<keyword evidence="3" id="KW-1185">Reference proteome</keyword>
<dbReference type="OrthoDB" id="9781189at2"/>
<dbReference type="SMART" id="SM00849">
    <property type="entry name" value="Lactamase_B"/>
    <property type="match status" value="1"/>
</dbReference>
<dbReference type="InterPro" id="IPR058121">
    <property type="entry name" value="WalJ/YycJ"/>
</dbReference>
<dbReference type="STRING" id="1471761.B0W44_17545"/>
<dbReference type="CDD" id="cd07733">
    <property type="entry name" value="YycJ-like_MBL-fold"/>
    <property type="match status" value="1"/>
</dbReference>
<organism evidence="2 3">
    <name type="scientific">Novibacillus thermophilus</name>
    <dbReference type="NCBI Taxonomy" id="1471761"/>
    <lineage>
        <taxon>Bacteria</taxon>
        <taxon>Bacillati</taxon>
        <taxon>Bacillota</taxon>
        <taxon>Bacilli</taxon>
        <taxon>Bacillales</taxon>
        <taxon>Thermoactinomycetaceae</taxon>
        <taxon>Novibacillus</taxon>
    </lineage>
</organism>
<dbReference type="PANTHER" id="PTHR47619:SF1">
    <property type="entry name" value="EXODEOXYRIBONUCLEASE WALJ"/>
    <property type="match status" value="1"/>
</dbReference>
<dbReference type="Pfam" id="PF12706">
    <property type="entry name" value="Lactamase_B_2"/>
    <property type="match status" value="1"/>
</dbReference>
<dbReference type="Proteomes" id="UP000188603">
    <property type="component" value="Chromosome"/>
</dbReference>
<evidence type="ECO:0000313" key="3">
    <source>
        <dbReference type="Proteomes" id="UP000188603"/>
    </source>
</evidence>
<evidence type="ECO:0000259" key="1">
    <source>
        <dbReference type="SMART" id="SM00849"/>
    </source>
</evidence>
<protein>
    <submittedName>
        <fullName evidence="2">MBL fold metallo-hydrolase</fullName>
    </submittedName>
</protein>
<keyword evidence="2" id="KW-0378">Hydrolase</keyword>
<feature type="domain" description="Metallo-beta-lactamase" evidence="1">
    <location>
        <begin position="11"/>
        <end position="216"/>
    </location>
</feature>
<dbReference type="SUPFAM" id="SSF56281">
    <property type="entry name" value="Metallo-hydrolase/oxidoreductase"/>
    <property type="match status" value="1"/>
</dbReference>
<dbReference type="RefSeq" id="WP_077721144.1">
    <property type="nucleotide sequence ID" value="NZ_CP019699.1"/>
</dbReference>
<accession>A0A1U9KB54</accession>
<dbReference type="KEGG" id="ntr:B0W44_17545"/>
<dbReference type="InterPro" id="IPR036866">
    <property type="entry name" value="RibonucZ/Hydroxyglut_hydro"/>
</dbReference>
<name>A0A1U9KB54_9BACL</name>
<dbReference type="Gene3D" id="3.60.15.10">
    <property type="entry name" value="Ribonuclease Z/Hydroxyacylglutathione hydrolase-like"/>
    <property type="match status" value="1"/>
</dbReference>
<sequence>MRFSILASGSTGNAIYIETDNVRLLVDAGLSGKQMTSLLRQIGVQPEALDAVLLTHEHMDHVKGLGVMARRFQLPIYANEATWQALPKPVGDIDERQKRILATGTSMAIADLEVETFGTSHDAAEPMGFCLYHKRGKLSIMTDLGYVSDKIKGQVRESDVLICEANHDIEMLRMGRYPWNVKRRILSDVGHLSNEEAGDALLDILDSRCQDVYLAHLSRDNNMIDLARMTVSQKLQEAGVDVGKEVKLHDTYHDRPTPLAELPQRSLLGR</sequence>
<dbReference type="InterPro" id="IPR001279">
    <property type="entry name" value="Metallo-B-lactamas"/>
</dbReference>
<evidence type="ECO:0000313" key="2">
    <source>
        <dbReference type="EMBL" id="AQS57274.1"/>
    </source>
</evidence>